<dbReference type="GO" id="GO:0003723">
    <property type="term" value="F:RNA binding"/>
    <property type="evidence" value="ECO:0007669"/>
    <property type="project" value="InterPro"/>
</dbReference>
<accession>A0A0S1SUY0</accession>
<proteinExistence type="predicted"/>
<accession>A0A0S1SY32</accession>
<accession>A0A0S1SLJ3</accession>
<dbReference type="InterPro" id="IPR034079">
    <property type="entry name" value="R3H_KhpB"/>
</dbReference>
<dbReference type="AlphaFoldDB" id="A0A0S1SUY0"/>
<dbReference type="InterPro" id="IPR001374">
    <property type="entry name" value="R3H_dom"/>
</dbReference>
<dbReference type="Gene3D" id="3.30.300.20">
    <property type="match status" value="1"/>
</dbReference>
<dbReference type="CDD" id="cd02644">
    <property type="entry name" value="R3H_jag"/>
    <property type="match status" value="1"/>
</dbReference>
<reference evidence="3 4" key="2">
    <citation type="journal article" date="2016" name="PeerJ">
        <title>Analysis of five complete genome sequences for members of the class Peribacteria in the recently recognized Peregrinibacteria bacterial phylum.</title>
        <authorList>
            <person name="Anantharaman K."/>
            <person name="Brown C.T."/>
            <person name="Burstein D."/>
            <person name="Castelle C.J."/>
            <person name="Probst A.J."/>
            <person name="Thomas B.C."/>
            <person name="Williams K.H."/>
            <person name="Banfield J.F."/>
        </authorList>
    </citation>
    <scope>NUCLEOTIDE SEQUENCE [LARGE SCALE GENOMIC DNA]</scope>
    <source>
        <strain evidence="3">RIFOXYD1_FULL_PER-ii_59_16</strain>
    </source>
</reference>
<dbReference type="Gene3D" id="3.30.1370.50">
    <property type="entry name" value="R3H-like domain"/>
    <property type="match status" value="1"/>
</dbReference>
<evidence type="ECO:0000259" key="2">
    <source>
        <dbReference type="PROSITE" id="PS51061"/>
    </source>
</evidence>
<protein>
    <submittedName>
        <fullName evidence="3">SpoIIIJ-associated protein</fullName>
    </submittedName>
</protein>
<dbReference type="Proteomes" id="UP000069135">
    <property type="component" value="Chromosome"/>
</dbReference>
<dbReference type="EMBL" id="CP013065">
    <property type="protein sequence ID" value="ALM13748.1"/>
    <property type="molecule type" value="Genomic_DNA"/>
</dbReference>
<feature type="domain" description="R3H" evidence="2">
    <location>
        <begin position="87"/>
        <end position="156"/>
    </location>
</feature>
<dbReference type="InterPro" id="IPR015946">
    <property type="entry name" value="KH_dom-like_a/b"/>
</dbReference>
<feature type="region of interest" description="Disordered" evidence="1">
    <location>
        <begin position="154"/>
        <end position="185"/>
    </location>
</feature>
<dbReference type="SUPFAM" id="SSF82708">
    <property type="entry name" value="R3H domain"/>
    <property type="match status" value="1"/>
</dbReference>
<reference evidence="4" key="1">
    <citation type="submission" date="2015-10" db="EMBL/GenBank/DDBJ databases">
        <title>Analysis of five complete genome sequences for members of the class Peribacteria in the recently recognized Peregrinibacteria bacterial phylum.</title>
        <authorList>
            <person name="Anantharaman K."/>
            <person name="Brown C.T."/>
            <person name="Burstein D."/>
            <person name="Castelle C.J."/>
            <person name="Probst A.J."/>
            <person name="Thomas B.C."/>
            <person name="Williams K.H."/>
            <person name="Banfield J.F."/>
        </authorList>
    </citation>
    <scope>NUCLEOTIDE SEQUENCE [LARGE SCALE GENOMIC DNA]</scope>
</reference>
<accession>A0A0S1SD04</accession>
<accession>A0A0S1SQP0</accession>
<dbReference type="PANTHER" id="PTHR35800">
    <property type="entry name" value="PROTEIN JAG"/>
    <property type="match status" value="1"/>
</dbReference>
<gene>
    <name evidence="3" type="ORF">PeribacterD1_1086</name>
</gene>
<name>A0A0S1SUY0_9BACT</name>
<evidence type="ECO:0000313" key="4">
    <source>
        <dbReference type="Proteomes" id="UP000069135"/>
    </source>
</evidence>
<dbReference type="InterPro" id="IPR039247">
    <property type="entry name" value="KhpB"/>
</dbReference>
<evidence type="ECO:0000313" key="3">
    <source>
        <dbReference type="EMBL" id="ALM13748.1"/>
    </source>
</evidence>
<dbReference type="InterPro" id="IPR036867">
    <property type="entry name" value="R3H_dom_sf"/>
</dbReference>
<dbReference type="PANTHER" id="PTHR35800:SF1">
    <property type="entry name" value="RNA-BINDING PROTEIN KHPB"/>
    <property type="match status" value="1"/>
</dbReference>
<dbReference type="STRING" id="1735162.PeribacterB2_1088"/>
<dbReference type="Pfam" id="PF01424">
    <property type="entry name" value="R3H"/>
    <property type="match status" value="1"/>
</dbReference>
<evidence type="ECO:0000256" key="1">
    <source>
        <dbReference type="SAM" id="MobiDB-lite"/>
    </source>
</evidence>
<dbReference type="PROSITE" id="PS51061">
    <property type="entry name" value="R3H"/>
    <property type="match status" value="1"/>
</dbReference>
<dbReference type="SMART" id="SM00393">
    <property type="entry name" value="R3H"/>
    <property type="match status" value="1"/>
</dbReference>
<dbReference type="KEGG" id="prf:PeribacterA2_1086"/>
<sequence length="185" mass="20706">MNSTLIQDTLGSLLKLLDLPFDAITVHTEEGEGFTRVDITSSAASRLIGWHGETLNSVQHLLKSILRSKENLEKSPFLVLDVDGYRREQEDKVKKMAENKADFVRRTGNRVALAPMSPYFRRIVHLHIANNPQFSDLTTESIGEGDYRQVVLRSKSKKGPAVGEELSPVMAEPEKGEEGFENLDV</sequence>
<organism evidence="3 4">
    <name type="scientific">Candidatus Peribacter riflensis</name>
    <dbReference type="NCBI Taxonomy" id="1735162"/>
    <lineage>
        <taxon>Bacteria</taxon>
        <taxon>Candidatus Peregrinibacteriota</taxon>
        <taxon>Candidatus Peribacteria</taxon>
        <taxon>Candidatus Peribacterales</taxon>
        <taxon>Candidatus Peribacteraceae</taxon>
        <taxon>Candidatus Peribacter</taxon>
    </lineage>
</organism>